<accession>A0ABV6LD30</accession>
<proteinExistence type="predicted"/>
<dbReference type="Proteomes" id="UP001589828">
    <property type="component" value="Unassembled WGS sequence"/>
</dbReference>
<comment type="caution">
    <text evidence="2">The sequence shown here is derived from an EMBL/GenBank/DDBJ whole genome shotgun (WGS) entry which is preliminary data.</text>
</comment>
<organism evidence="2 3">
    <name type="scientific">Mucilaginibacter angelicae</name>
    <dbReference type="NCBI Taxonomy" id="869718"/>
    <lineage>
        <taxon>Bacteria</taxon>
        <taxon>Pseudomonadati</taxon>
        <taxon>Bacteroidota</taxon>
        <taxon>Sphingobacteriia</taxon>
        <taxon>Sphingobacteriales</taxon>
        <taxon>Sphingobacteriaceae</taxon>
        <taxon>Mucilaginibacter</taxon>
    </lineage>
</organism>
<evidence type="ECO:0000256" key="1">
    <source>
        <dbReference type="SAM" id="SignalP"/>
    </source>
</evidence>
<dbReference type="RefSeq" id="WP_377025123.1">
    <property type="nucleotide sequence ID" value="NZ_JBHLTS010000073.1"/>
</dbReference>
<keyword evidence="3" id="KW-1185">Reference proteome</keyword>
<evidence type="ECO:0000313" key="2">
    <source>
        <dbReference type="EMBL" id="MFC0517370.1"/>
    </source>
</evidence>
<sequence>YFLVVFSSVFFSLSPCFPAAFQTFLRTSASFSKRLQRCEFLFDLASENFTFLNLFYSPLISKNNASFPKAVTNVHRKSASNQDIFSNN</sequence>
<protein>
    <recommendedName>
        <fullName evidence="4">Secreted protein</fullName>
    </recommendedName>
</protein>
<reference evidence="2 3" key="1">
    <citation type="submission" date="2024-09" db="EMBL/GenBank/DDBJ databases">
        <authorList>
            <person name="Sun Q."/>
            <person name="Mori K."/>
        </authorList>
    </citation>
    <scope>NUCLEOTIDE SEQUENCE [LARGE SCALE GENOMIC DNA]</scope>
    <source>
        <strain evidence="2 3">NCAIM B.02415</strain>
    </source>
</reference>
<name>A0ABV6LD30_9SPHI</name>
<feature type="signal peptide" evidence="1">
    <location>
        <begin position="1"/>
        <end position="19"/>
    </location>
</feature>
<keyword evidence="1" id="KW-0732">Signal</keyword>
<gene>
    <name evidence="2" type="ORF">ACFFGT_24380</name>
</gene>
<evidence type="ECO:0008006" key="4">
    <source>
        <dbReference type="Google" id="ProtNLM"/>
    </source>
</evidence>
<feature type="chain" id="PRO_5046594551" description="Secreted protein" evidence="1">
    <location>
        <begin position="20"/>
        <end position="88"/>
    </location>
</feature>
<evidence type="ECO:0000313" key="3">
    <source>
        <dbReference type="Proteomes" id="UP001589828"/>
    </source>
</evidence>
<dbReference type="EMBL" id="JBHLTS010000073">
    <property type="protein sequence ID" value="MFC0517370.1"/>
    <property type="molecule type" value="Genomic_DNA"/>
</dbReference>
<feature type="non-terminal residue" evidence="2">
    <location>
        <position position="1"/>
    </location>
</feature>